<dbReference type="Proteomes" id="UP000250085">
    <property type="component" value="Chromosome"/>
</dbReference>
<dbReference type="Gene3D" id="1.10.10.10">
    <property type="entry name" value="Winged helix-like DNA-binding domain superfamily/Winged helix DNA-binding domain"/>
    <property type="match status" value="1"/>
</dbReference>
<gene>
    <name evidence="1" type="ORF">A3L10_03280</name>
</gene>
<evidence type="ECO:0000313" key="1">
    <source>
        <dbReference type="EMBL" id="ASJ14207.1"/>
    </source>
</evidence>
<dbReference type="InterPro" id="IPR036388">
    <property type="entry name" value="WH-like_DNA-bd_sf"/>
</dbReference>
<sequence length="188" mass="21280">MELLAIQSESVNIEDCVKDVVVKSRDLLSDRGGVIYSSKIHLTFGAFMNLTVTLLLDPHGNARKGVLADYSPGKHKEDAIQKVLEKLNRALPQNAKIVDFEIGTYTTPVTRRTYAVAVAVYNAPLEVKAFDEYTIKERRELLAKVLRDFNYNPKVLNISEIARMFGVSRDSIYYDIEQILKEGKKISR</sequence>
<dbReference type="AlphaFoldDB" id="A0A2Z2MZV8"/>
<accession>A0A2Z2MZV8</accession>
<reference evidence="1 2" key="1">
    <citation type="submission" date="2016-04" db="EMBL/GenBank/DDBJ databases">
        <title>Complete genome sequence of Thermococcus radiotolerans type strain EJ2.</title>
        <authorList>
            <person name="Oger P.M."/>
        </authorList>
    </citation>
    <scope>NUCLEOTIDE SEQUENCE [LARGE SCALE GENOMIC DNA]</scope>
    <source>
        <strain evidence="1 2">EJ2</strain>
    </source>
</reference>
<dbReference type="EMBL" id="CP015106">
    <property type="protein sequence ID" value="ASJ14207.1"/>
    <property type="molecule type" value="Genomic_DNA"/>
</dbReference>
<name>A0A2Z2MZV8_9EURY</name>
<proteinExistence type="predicted"/>
<evidence type="ECO:0000313" key="2">
    <source>
        <dbReference type="Proteomes" id="UP000250085"/>
    </source>
</evidence>
<dbReference type="KEGG" id="trl:A3L10_03280"/>
<evidence type="ECO:0008006" key="3">
    <source>
        <dbReference type="Google" id="ProtNLM"/>
    </source>
</evidence>
<keyword evidence="2" id="KW-1185">Reference proteome</keyword>
<organism evidence="1 2">
    <name type="scientific">Thermococcus radiotolerans</name>
    <dbReference type="NCBI Taxonomy" id="187880"/>
    <lineage>
        <taxon>Archaea</taxon>
        <taxon>Methanobacteriati</taxon>
        <taxon>Methanobacteriota</taxon>
        <taxon>Thermococci</taxon>
        <taxon>Thermococcales</taxon>
        <taxon>Thermococcaceae</taxon>
        <taxon>Thermococcus</taxon>
    </lineage>
</organism>
<protein>
    <recommendedName>
        <fullName evidence="3">Helix-turn-helix type 11 domain-containing protein</fullName>
    </recommendedName>
</protein>